<evidence type="ECO:0008006" key="8">
    <source>
        <dbReference type="Google" id="ProtNLM"/>
    </source>
</evidence>
<dbReference type="GO" id="GO:0030313">
    <property type="term" value="C:cell envelope"/>
    <property type="evidence" value="ECO:0007669"/>
    <property type="project" value="UniProtKB-SubCell"/>
</dbReference>
<dbReference type="GO" id="GO:1990195">
    <property type="term" value="C:macrolide transmembrane transporter complex"/>
    <property type="evidence" value="ECO:0007669"/>
    <property type="project" value="InterPro"/>
</dbReference>
<sequence length="427" mass="46538">MAKRRKSWVLLVVAVVVLSVATFGWFRYRDRSQTEPVQVEGIERRDLVATVAASGKIEPERMVNISADTMGRITDLAVEEGLRVEQGQFLMLIDPESAESAVEMGAAGLRAAEASLNTQRIAVETAQANLDLALRNEARARELNRDEIVSLEELDRTESEVKIRTSELEARETEVRAQEQRLQQETANLRSARHVLSKVTIEAPMAGMVTRLNIEQGETVVVGTMNNPGTILMTIADLSVILAVLEVDETDILDVSLDQPVSVLIDALPDVEFSGRVTKIASSAIQASTTPGASADQRGTNFEVEVTIEDEVPGVRPDFSCTAEITTATRDDVIAVPIQALTVREDEQENEQEGVFVFRDGVVTFAAVEVGIAGERYFEVLSGLSEGDEVVTGPYSAVREIEDGDRVVLQDDADDDDGWSFSISIGS</sequence>
<reference evidence="7" key="1">
    <citation type="submission" date="2018-05" db="EMBL/GenBank/DDBJ databases">
        <authorList>
            <person name="Lanie J.A."/>
            <person name="Ng W.-L."/>
            <person name="Kazmierczak K.M."/>
            <person name="Andrzejewski T.M."/>
            <person name="Davidsen T.M."/>
            <person name="Wayne K.J."/>
            <person name="Tettelin H."/>
            <person name="Glass J.I."/>
            <person name="Rusch D."/>
            <person name="Podicherti R."/>
            <person name="Tsui H.-C.T."/>
            <person name="Winkler M.E."/>
        </authorList>
    </citation>
    <scope>NUCLEOTIDE SEQUENCE</scope>
</reference>
<organism evidence="7">
    <name type="scientific">marine metagenome</name>
    <dbReference type="NCBI Taxonomy" id="408172"/>
    <lineage>
        <taxon>unclassified sequences</taxon>
        <taxon>metagenomes</taxon>
        <taxon>ecological metagenomes</taxon>
    </lineage>
</organism>
<dbReference type="PANTHER" id="PTHR32347:SF14">
    <property type="entry name" value="EFFLUX SYSTEM COMPONENT YKNX-RELATED"/>
    <property type="match status" value="1"/>
</dbReference>
<accession>A0A381RQ95</accession>
<keyword evidence="4" id="KW-0812">Transmembrane</keyword>
<dbReference type="InterPro" id="IPR058636">
    <property type="entry name" value="Beta-barrel_YknX"/>
</dbReference>
<gene>
    <name evidence="7" type="ORF">METZ01_LOCUS46175</name>
</gene>
<evidence type="ECO:0000259" key="5">
    <source>
        <dbReference type="Pfam" id="PF25917"/>
    </source>
</evidence>
<dbReference type="Gene3D" id="2.40.30.170">
    <property type="match status" value="1"/>
</dbReference>
<keyword evidence="4" id="KW-0472">Membrane</keyword>
<dbReference type="NCBIfam" id="TIGR01730">
    <property type="entry name" value="RND_mfp"/>
    <property type="match status" value="1"/>
</dbReference>
<dbReference type="InterPro" id="IPR030190">
    <property type="entry name" value="MacA_alpha-hairpin_sf"/>
</dbReference>
<dbReference type="PANTHER" id="PTHR32347">
    <property type="entry name" value="EFFLUX SYSTEM COMPONENT YKNX-RELATED"/>
    <property type="match status" value="1"/>
</dbReference>
<evidence type="ECO:0000256" key="3">
    <source>
        <dbReference type="SAM" id="Coils"/>
    </source>
</evidence>
<evidence type="ECO:0000259" key="6">
    <source>
        <dbReference type="Pfam" id="PF25990"/>
    </source>
</evidence>
<dbReference type="GO" id="GO:1990961">
    <property type="term" value="P:xenobiotic detoxification by transmembrane export across the plasma membrane"/>
    <property type="evidence" value="ECO:0007669"/>
    <property type="project" value="InterPro"/>
</dbReference>
<dbReference type="InterPro" id="IPR006143">
    <property type="entry name" value="RND_pump_MFP"/>
</dbReference>
<proteinExistence type="predicted"/>
<name>A0A381RQ95_9ZZZZ</name>
<evidence type="ECO:0000256" key="4">
    <source>
        <dbReference type="SAM" id="Phobius"/>
    </source>
</evidence>
<dbReference type="Gene3D" id="2.40.50.100">
    <property type="match status" value="1"/>
</dbReference>
<evidence type="ECO:0000256" key="1">
    <source>
        <dbReference type="ARBA" id="ARBA00004196"/>
    </source>
</evidence>
<evidence type="ECO:0000256" key="2">
    <source>
        <dbReference type="ARBA" id="ARBA00023054"/>
    </source>
</evidence>
<keyword evidence="4" id="KW-1133">Transmembrane helix</keyword>
<dbReference type="EMBL" id="UINC01002136">
    <property type="protein sequence ID" value="SUZ93321.1"/>
    <property type="molecule type" value="Genomic_DNA"/>
</dbReference>
<feature type="coiled-coil region" evidence="3">
    <location>
        <begin position="165"/>
        <end position="195"/>
    </location>
</feature>
<dbReference type="InterPro" id="IPR050465">
    <property type="entry name" value="UPF0194_transport"/>
</dbReference>
<feature type="domain" description="YknX-like beta-barrel" evidence="6">
    <location>
        <begin position="246"/>
        <end position="325"/>
    </location>
</feature>
<dbReference type="InterPro" id="IPR058625">
    <property type="entry name" value="MdtA-like_BSH"/>
</dbReference>
<feature type="transmembrane region" description="Helical" evidence="4">
    <location>
        <begin position="7"/>
        <end position="26"/>
    </location>
</feature>
<dbReference type="GO" id="GO:0022857">
    <property type="term" value="F:transmembrane transporter activity"/>
    <property type="evidence" value="ECO:0007669"/>
    <property type="project" value="InterPro"/>
</dbReference>
<feature type="domain" description="Multidrug resistance protein MdtA-like barrel-sandwich hybrid" evidence="5">
    <location>
        <begin position="61"/>
        <end position="225"/>
    </location>
</feature>
<dbReference type="GO" id="GO:0019898">
    <property type="term" value="C:extrinsic component of membrane"/>
    <property type="evidence" value="ECO:0007669"/>
    <property type="project" value="InterPro"/>
</dbReference>
<dbReference type="AlphaFoldDB" id="A0A381RQ95"/>
<keyword evidence="2 3" id="KW-0175">Coiled coil</keyword>
<dbReference type="Gene3D" id="2.40.420.20">
    <property type="match status" value="1"/>
</dbReference>
<evidence type="ECO:0000313" key="7">
    <source>
        <dbReference type="EMBL" id="SUZ93321.1"/>
    </source>
</evidence>
<comment type="subcellular location">
    <subcellularLocation>
        <location evidence="1">Cell envelope</location>
    </subcellularLocation>
</comment>
<protein>
    <recommendedName>
        <fullName evidence="8">RND efflux pump membrane fusion protein barrel-sandwich domain-containing protein</fullName>
    </recommendedName>
</protein>
<dbReference type="Pfam" id="PF25917">
    <property type="entry name" value="BSH_RND"/>
    <property type="match status" value="1"/>
</dbReference>
<dbReference type="Gene3D" id="6.10.140.1990">
    <property type="match status" value="1"/>
</dbReference>
<dbReference type="SUPFAM" id="SSF111369">
    <property type="entry name" value="HlyD-like secretion proteins"/>
    <property type="match status" value="1"/>
</dbReference>
<dbReference type="Pfam" id="PF25990">
    <property type="entry name" value="Beta-barrel_YknX"/>
    <property type="match status" value="1"/>
</dbReference>